<protein>
    <submittedName>
        <fullName evidence="1">Uncharacterized protein</fullName>
    </submittedName>
</protein>
<sequence>MKQIKLSNKEIEKMGGVFVKYSEWKYNGHYDGYLRHKVYLLNGEEVISYNTWEYKGV</sequence>
<evidence type="ECO:0000313" key="1">
    <source>
        <dbReference type="EMBL" id="EJU18781.1"/>
    </source>
</evidence>
<gene>
    <name evidence="1" type="ORF">HMPREF1127_1046</name>
</gene>
<dbReference type="EMBL" id="ALKK01000011">
    <property type="protein sequence ID" value="EJU18781.1"/>
    <property type="molecule type" value="Genomic_DNA"/>
</dbReference>
<proteinExistence type="predicted"/>
<dbReference type="GeneID" id="75076827"/>
<name>A0AAN3VXG2_9FUSO</name>
<reference evidence="1 2" key="1">
    <citation type="submission" date="2012-07" db="EMBL/GenBank/DDBJ databases">
        <authorList>
            <person name="Durkin A.S."/>
            <person name="McCorrison J."/>
            <person name="Torralba M."/>
            <person name="Gillis M."/>
            <person name="Methe B."/>
            <person name="Sutton G."/>
            <person name="Nelson K.E."/>
        </authorList>
    </citation>
    <scope>NUCLEOTIDE SEQUENCE [LARGE SCALE GENOMIC DNA]</scope>
    <source>
        <strain evidence="1 2">Fnf 1007</strain>
    </source>
</reference>
<dbReference type="Proteomes" id="UP000003120">
    <property type="component" value="Unassembled WGS sequence"/>
</dbReference>
<evidence type="ECO:0000313" key="2">
    <source>
        <dbReference type="Proteomes" id="UP000003120"/>
    </source>
</evidence>
<comment type="caution">
    <text evidence="1">The sequence shown here is derived from an EMBL/GenBank/DDBJ whole genome shotgun (WGS) entry which is preliminary data.</text>
</comment>
<organism evidence="1 2">
    <name type="scientific">Fusobacterium necrophorum subsp. funduliforme Fnf 1007</name>
    <dbReference type="NCBI Taxonomy" id="1161424"/>
    <lineage>
        <taxon>Bacteria</taxon>
        <taxon>Fusobacteriati</taxon>
        <taxon>Fusobacteriota</taxon>
        <taxon>Fusobacteriia</taxon>
        <taxon>Fusobacteriales</taxon>
        <taxon>Fusobacteriaceae</taxon>
        <taxon>Fusobacterium</taxon>
    </lineage>
</organism>
<dbReference type="RefSeq" id="WP_005960393.1">
    <property type="nucleotide sequence ID" value="NZ_ALKK01000011.1"/>
</dbReference>
<accession>A0AAN3VXG2</accession>
<dbReference type="AlphaFoldDB" id="A0AAN3VXG2"/>